<dbReference type="OrthoDB" id="5574095at2"/>
<name>A0A1G7A1P2_9PROT</name>
<protein>
    <recommendedName>
        <fullName evidence="2">Urease accessory protein UreH-like transmembrane domain-containing protein</fullName>
    </recommendedName>
</protein>
<feature type="transmembrane region" description="Helical" evidence="1">
    <location>
        <begin position="163"/>
        <end position="189"/>
    </location>
</feature>
<dbReference type="InterPro" id="IPR039447">
    <property type="entry name" value="UreH-like_TM_dom"/>
</dbReference>
<evidence type="ECO:0000259" key="2">
    <source>
        <dbReference type="Pfam" id="PF13386"/>
    </source>
</evidence>
<reference evidence="3 4" key="1">
    <citation type="submission" date="2016-10" db="EMBL/GenBank/DDBJ databases">
        <authorList>
            <person name="de Groot N.N."/>
        </authorList>
    </citation>
    <scope>NUCLEOTIDE SEQUENCE [LARGE SCALE GENOMIC DNA]</scope>
    <source>
        <strain evidence="3 4">ATCC 700224</strain>
    </source>
</reference>
<evidence type="ECO:0000256" key="1">
    <source>
        <dbReference type="SAM" id="Phobius"/>
    </source>
</evidence>
<keyword evidence="1" id="KW-0812">Transmembrane</keyword>
<feature type="transmembrane region" description="Helical" evidence="1">
    <location>
        <begin position="231"/>
        <end position="254"/>
    </location>
</feature>
<sequence length="255" mass="26089">MDPQAELMDVLASGLAHCHVVISDEGGLLSSLALAGLAGGFTHCAGMCGPFVLAQVTARLEAIPANRMRELHRLTGAALVPYHLGRTTTYAVLGAALAGLAGAINRSGLLDWISAALLLVAALLFIGYALPRLRVSVPGGAKAEAWWSDHVGRRARPLMRDPVGWRGYGLGVMLGFIPCGLLYGALAAAASSGEILTGALAMAVFGLATVPSLLVVGVAGGVAATRFRSAMAVAVPALMLLNAGVLIYLAVMLVI</sequence>
<dbReference type="STRING" id="69960.SAMN05421720_103141"/>
<dbReference type="RefSeq" id="WP_092783655.1">
    <property type="nucleotide sequence ID" value="NZ_FNAP01000003.1"/>
</dbReference>
<feature type="transmembrane region" description="Helical" evidence="1">
    <location>
        <begin position="32"/>
        <end position="53"/>
    </location>
</feature>
<feature type="transmembrane region" description="Helical" evidence="1">
    <location>
        <begin position="112"/>
        <end position="130"/>
    </location>
</feature>
<feature type="domain" description="Urease accessory protein UreH-like transmembrane" evidence="2">
    <location>
        <begin position="32"/>
        <end position="241"/>
    </location>
</feature>
<accession>A0A1G7A1P2</accession>
<evidence type="ECO:0000313" key="3">
    <source>
        <dbReference type="EMBL" id="SDE08858.1"/>
    </source>
</evidence>
<dbReference type="Proteomes" id="UP000199412">
    <property type="component" value="Unassembled WGS sequence"/>
</dbReference>
<evidence type="ECO:0000313" key="4">
    <source>
        <dbReference type="Proteomes" id="UP000199412"/>
    </source>
</evidence>
<dbReference type="AlphaFoldDB" id="A0A1G7A1P2"/>
<organism evidence="3 4">
    <name type="scientific">Rhodospira trueperi</name>
    <dbReference type="NCBI Taxonomy" id="69960"/>
    <lineage>
        <taxon>Bacteria</taxon>
        <taxon>Pseudomonadati</taxon>
        <taxon>Pseudomonadota</taxon>
        <taxon>Alphaproteobacteria</taxon>
        <taxon>Rhodospirillales</taxon>
        <taxon>Rhodospirillaceae</taxon>
        <taxon>Rhodospira</taxon>
    </lineage>
</organism>
<gene>
    <name evidence="3" type="ORF">SAMN05421720_103141</name>
</gene>
<dbReference type="PANTHER" id="PTHR42208:SF1">
    <property type="entry name" value="HEAVY METAL TRANSPORTER"/>
    <property type="match status" value="1"/>
</dbReference>
<feature type="transmembrane region" description="Helical" evidence="1">
    <location>
        <begin position="195"/>
        <end position="219"/>
    </location>
</feature>
<proteinExistence type="predicted"/>
<dbReference type="PANTHER" id="PTHR42208">
    <property type="entry name" value="HEAVY METAL TRANSPORTER-RELATED"/>
    <property type="match status" value="1"/>
</dbReference>
<feature type="transmembrane region" description="Helical" evidence="1">
    <location>
        <begin position="74"/>
        <end position="100"/>
    </location>
</feature>
<dbReference type="EMBL" id="FNAP01000003">
    <property type="protein sequence ID" value="SDE08858.1"/>
    <property type="molecule type" value="Genomic_DNA"/>
</dbReference>
<keyword evidence="1" id="KW-1133">Transmembrane helix</keyword>
<keyword evidence="4" id="KW-1185">Reference proteome</keyword>
<dbReference type="Pfam" id="PF13386">
    <property type="entry name" value="DsbD_2"/>
    <property type="match status" value="1"/>
</dbReference>
<keyword evidence="1" id="KW-0472">Membrane</keyword>